<dbReference type="InterPro" id="IPR006204">
    <property type="entry name" value="GHMP_kinase_N_dom"/>
</dbReference>
<feature type="domain" description="GHMP kinase N-terminal" evidence="2">
    <location>
        <begin position="104"/>
        <end position="170"/>
    </location>
</feature>
<dbReference type="EMBL" id="JAEVHM010000163">
    <property type="protein sequence ID" value="MBM0234694.1"/>
    <property type="molecule type" value="Genomic_DNA"/>
</dbReference>
<dbReference type="SUPFAM" id="SSF54211">
    <property type="entry name" value="Ribosomal protein S5 domain 2-like"/>
    <property type="match status" value="1"/>
</dbReference>
<dbReference type="Pfam" id="PF00288">
    <property type="entry name" value="GHMP_kinases_N"/>
    <property type="match status" value="1"/>
</dbReference>
<keyword evidence="1" id="KW-0418">Kinase</keyword>
<accession>A0ABS1XZL6</accession>
<evidence type="ECO:0000256" key="1">
    <source>
        <dbReference type="ARBA" id="ARBA00022777"/>
    </source>
</evidence>
<organism evidence="3 4">
    <name type="scientific">Micromonospora parastrephiae</name>
    <dbReference type="NCBI Taxonomy" id="2806101"/>
    <lineage>
        <taxon>Bacteria</taxon>
        <taxon>Bacillati</taxon>
        <taxon>Actinomycetota</taxon>
        <taxon>Actinomycetes</taxon>
        <taxon>Micromonosporales</taxon>
        <taxon>Micromonosporaceae</taxon>
        <taxon>Micromonospora</taxon>
    </lineage>
</organism>
<dbReference type="PRINTS" id="PR00960">
    <property type="entry name" value="LMBPPROTEIN"/>
</dbReference>
<dbReference type="RefSeq" id="WP_203177761.1">
    <property type="nucleotide sequence ID" value="NZ_JAEVHM010000163.1"/>
</dbReference>
<evidence type="ECO:0000313" key="3">
    <source>
        <dbReference type="EMBL" id="MBM0234694.1"/>
    </source>
</evidence>
<reference evidence="3 4" key="1">
    <citation type="submission" date="2021-01" db="EMBL/GenBank/DDBJ databases">
        <title>Draft genome sequence of Micromonospora sp. strain STR1_7.</title>
        <authorList>
            <person name="Karlyshev A."/>
            <person name="Jawad R."/>
        </authorList>
    </citation>
    <scope>NUCLEOTIDE SEQUENCE [LARGE SCALE GENOMIC DNA]</scope>
    <source>
        <strain evidence="3 4">STR1-7</strain>
    </source>
</reference>
<evidence type="ECO:0000259" key="2">
    <source>
        <dbReference type="Pfam" id="PF00288"/>
    </source>
</evidence>
<evidence type="ECO:0000313" key="4">
    <source>
        <dbReference type="Proteomes" id="UP000601027"/>
    </source>
</evidence>
<comment type="caution">
    <text evidence="3">The sequence shown here is derived from an EMBL/GenBank/DDBJ whole genome shotgun (WGS) entry which is preliminary data.</text>
</comment>
<sequence>MIRSDDHQPEAVTVATAPLRADLTGGFTDCEPFLRARPARMVSAALDHRVTVRATRSQGRYSIRIVDPRGPVVDAPRFEPGRGRPGLERLFGKLLLLLEIPAHLDATIPLPMGSGTGSSGTVLTAATAALLALDDAGISIPSVPHVAAAVERLCGHHGGLQDQFAATFGGLTSYSFHDQGVDVRRLDHAGSVLRDAVLAVPPPADRRVGSDRLVQLVADRYRAGEADTVEALADLAALGDQISDLLATSQPGRSDLAALLLAVLDRQRRLHPVIRAGIEETPVWTLVREGAVVGKPLGGAGRGSAWLLLMSTDAARQRLASTGWVVHRVRISDVGVRTESEPRRETTAVGGVGLLNRAEDATVPGAT</sequence>
<keyword evidence="1" id="KW-0808">Transferase</keyword>
<name>A0ABS1XZL6_9ACTN</name>
<keyword evidence="4" id="KW-1185">Reference proteome</keyword>
<dbReference type="InterPro" id="IPR001174">
    <property type="entry name" value="HddA/FKP"/>
</dbReference>
<proteinExistence type="predicted"/>
<gene>
    <name evidence="3" type="ORF">JNW91_24465</name>
</gene>
<dbReference type="Gene3D" id="3.30.230.120">
    <property type="match status" value="1"/>
</dbReference>
<protein>
    <recommendedName>
        <fullName evidence="2">GHMP kinase N-terminal domain-containing protein</fullName>
    </recommendedName>
</protein>
<dbReference type="Proteomes" id="UP000601027">
    <property type="component" value="Unassembled WGS sequence"/>
</dbReference>
<dbReference type="InterPro" id="IPR020568">
    <property type="entry name" value="Ribosomal_Su5_D2-typ_SF"/>
</dbReference>